<keyword evidence="2" id="KW-1185">Reference proteome</keyword>
<dbReference type="RefSeq" id="WP_143189199.1">
    <property type="nucleotide sequence ID" value="NZ_FMYQ01000006.1"/>
</dbReference>
<dbReference type="AlphaFoldDB" id="A0A1G6KVC3"/>
<dbReference type="Proteomes" id="UP000198908">
    <property type="component" value="Unassembled WGS sequence"/>
</dbReference>
<evidence type="ECO:0000313" key="1">
    <source>
        <dbReference type="EMBL" id="SDC35049.1"/>
    </source>
</evidence>
<sequence>MTKVSRPVISNMIASLSKFGGHIQKALRYFLDPASGELFEADTSQIADLVKLDCLVWLSLETANAPFAEETERVDHLVLHAT</sequence>
<name>A0A1G6KVC3_9BURK</name>
<dbReference type="EMBL" id="FMYQ01000006">
    <property type="protein sequence ID" value="SDC35049.1"/>
    <property type="molecule type" value="Genomic_DNA"/>
</dbReference>
<accession>A0A1G6KVC3</accession>
<evidence type="ECO:0000313" key="2">
    <source>
        <dbReference type="Proteomes" id="UP000198908"/>
    </source>
</evidence>
<proteinExistence type="predicted"/>
<organism evidence="1 2">
    <name type="scientific">Paraburkholderia lycopersici</name>
    <dbReference type="NCBI Taxonomy" id="416944"/>
    <lineage>
        <taxon>Bacteria</taxon>
        <taxon>Pseudomonadati</taxon>
        <taxon>Pseudomonadota</taxon>
        <taxon>Betaproteobacteria</taxon>
        <taxon>Burkholderiales</taxon>
        <taxon>Burkholderiaceae</taxon>
        <taxon>Paraburkholderia</taxon>
    </lineage>
</organism>
<reference evidence="2" key="1">
    <citation type="submission" date="2016-09" db="EMBL/GenBank/DDBJ databases">
        <authorList>
            <person name="Varghese N."/>
            <person name="Submissions S."/>
        </authorList>
    </citation>
    <scope>NUCLEOTIDE SEQUENCE [LARGE SCALE GENOMIC DNA]</scope>
    <source>
        <strain evidence="2">TNe-862</strain>
    </source>
</reference>
<gene>
    <name evidence="1" type="ORF">SAMN05421548_1066</name>
</gene>
<protein>
    <submittedName>
        <fullName evidence="1">Uncharacterized protein</fullName>
    </submittedName>
</protein>